<dbReference type="OrthoDB" id="2305498at2759"/>
<dbReference type="Gene3D" id="1.20.1280.50">
    <property type="match status" value="1"/>
</dbReference>
<dbReference type="InParanoid" id="A0A0D2UR32"/>
<dbReference type="STRING" id="595528.A0A0D2UR32"/>
<name>A0A0D2UR32_CAPO3</name>
<organism evidence="2 3">
    <name type="scientific">Capsaspora owczarzaki (strain ATCC 30864)</name>
    <dbReference type="NCBI Taxonomy" id="595528"/>
    <lineage>
        <taxon>Eukaryota</taxon>
        <taxon>Filasterea</taxon>
        <taxon>Capsaspora</taxon>
    </lineage>
</organism>
<evidence type="ECO:0000259" key="1">
    <source>
        <dbReference type="PROSITE" id="PS51087"/>
    </source>
</evidence>
<dbReference type="InterPro" id="IPR001810">
    <property type="entry name" value="F-box_dom"/>
</dbReference>
<dbReference type="RefSeq" id="XP_004343185.1">
    <property type="nucleotide sequence ID" value="XM_004343135.2"/>
</dbReference>
<dbReference type="PANTHER" id="PTHR47463:SF2">
    <property type="entry name" value="F-BOX PROTEIN SKIP16"/>
    <property type="match status" value="1"/>
</dbReference>
<dbReference type="PANTHER" id="PTHR47463">
    <property type="entry name" value="F-BOX PROTEIN SKIP16"/>
    <property type="match status" value="1"/>
</dbReference>
<feature type="domain" description="ApaG" evidence="1">
    <location>
        <begin position="320"/>
        <end position="453"/>
    </location>
</feature>
<evidence type="ECO:0000313" key="3">
    <source>
        <dbReference type="Proteomes" id="UP000008743"/>
    </source>
</evidence>
<dbReference type="InterPro" id="IPR007474">
    <property type="entry name" value="ApaG_domain"/>
</dbReference>
<dbReference type="EMBL" id="KE346374">
    <property type="protein sequence ID" value="KJE97471.1"/>
    <property type="molecule type" value="Genomic_DNA"/>
</dbReference>
<protein>
    <recommendedName>
        <fullName evidence="1">ApaG domain-containing protein</fullName>
    </recommendedName>
</protein>
<dbReference type="PROSITE" id="PS51087">
    <property type="entry name" value="APAG"/>
    <property type="match status" value="1"/>
</dbReference>
<dbReference type="SUPFAM" id="SSF110069">
    <property type="entry name" value="ApaG-like"/>
    <property type="match status" value="1"/>
</dbReference>
<dbReference type="OMA" id="YVHDKDC"/>
<gene>
    <name evidence="2" type="ORF">CAOG_007326</name>
</gene>
<dbReference type="SUPFAM" id="SSF81383">
    <property type="entry name" value="F-box domain"/>
    <property type="match status" value="1"/>
</dbReference>
<dbReference type="Pfam" id="PF12937">
    <property type="entry name" value="F-box-like"/>
    <property type="match status" value="1"/>
</dbReference>
<dbReference type="eggNOG" id="KOG4408">
    <property type="taxonomic scope" value="Eukaryota"/>
</dbReference>
<dbReference type="Proteomes" id="UP000008743">
    <property type="component" value="Unassembled WGS sequence"/>
</dbReference>
<accession>A0A0D2UR32</accession>
<dbReference type="InterPro" id="IPR036767">
    <property type="entry name" value="ApaG_sf"/>
</dbReference>
<reference evidence="3" key="1">
    <citation type="submission" date="2011-02" db="EMBL/GenBank/DDBJ databases">
        <title>The Genome Sequence of Capsaspora owczarzaki ATCC 30864.</title>
        <authorList>
            <person name="Russ C."/>
            <person name="Cuomo C."/>
            <person name="Burger G."/>
            <person name="Gray M.W."/>
            <person name="Holland P.W.H."/>
            <person name="King N."/>
            <person name="Lang F.B.F."/>
            <person name="Roger A.J."/>
            <person name="Ruiz-Trillo I."/>
            <person name="Young S.K."/>
            <person name="Zeng Q."/>
            <person name="Gargeya S."/>
            <person name="Alvarado L."/>
            <person name="Berlin A."/>
            <person name="Chapman S.B."/>
            <person name="Chen Z."/>
            <person name="Freedman E."/>
            <person name="Gellesch M."/>
            <person name="Goldberg J."/>
            <person name="Griggs A."/>
            <person name="Gujja S."/>
            <person name="Heilman E."/>
            <person name="Heiman D."/>
            <person name="Howarth C."/>
            <person name="Mehta T."/>
            <person name="Neiman D."/>
            <person name="Pearson M."/>
            <person name="Roberts A."/>
            <person name="Saif S."/>
            <person name="Shea T."/>
            <person name="Shenoy N."/>
            <person name="Sisk P."/>
            <person name="Stolte C."/>
            <person name="Sykes S."/>
            <person name="White J."/>
            <person name="Yandava C."/>
            <person name="Haas B."/>
            <person name="Nusbaum C."/>
            <person name="Birren B."/>
        </authorList>
    </citation>
    <scope>NUCLEOTIDE SEQUENCE</scope>
    <source>
        <strain evidence="3">ATCC 30864</strain>
    </source>
</reference>
<sequence length="455" mass="50185">MTSLPTLPLELLELILGDPAVSVRDLVAVSATCRALRDVVELGSDAIWRRHCVATFSVDESNPDQDTDAPLDPRELTSIMSAAGGDGTQVDQERVHEAARARGIPSCALNPTLWRTADESRNDRAAAAGSPWRRRYIRHHLAFGHLLPTYTRMRRAWRIFTGWLRVNSPRIHGLLRPGTLGLLYPASKYASLTQAVLCLYRMNDGQNIGMPVFGTAGAYDEVRDLFFPRLRELDVLGRQLIRFMGAPCIVMPLLEPNADARDAPLLDLISFDSKGLDGFQTNSLTEWIEGYARDLASTRLIADDNGVIDLFPTFGEGVSTATTNGIQISMSSLPWPSRTRLHENGSEYGFIYKLRMVGTNAMPAGARYKLASRRWVIEQPDTPSETVEGPGVVGLYPEIAAGSHFQYCSATSYSTRMGGSMRGHFVMLDMNAPSYSFAAQIAPCVMTVPPITRFE</sequence>
<proteinExistence type="predicted"/>
<dbReference type="InterPro" id="IPR036047">
    <property type="entry name" value="F-box-like_dom_sf"/>
</dbReference>
<evidence type="ECO:0000313" key="2">
    <source>
        <dbReference type="EMBL" id="KJE97471.1"/>
    </source>
</evidence>
<dbReference type="Gene3D" id="2.60.40.1470">
    <property type="entry name" value="ApaG domain"/>
    <property type="match status" value="1"/>
</dbReference>
<keyword evidence="3" id="KW-1185">Reference proteome</keyword>
<dbReference type="PhylomeDB" id="A0A0D2UR32"/>
<dbReference type="AlphaFoldDB" id="A0A0D2UR32"/>
<dbReference type="Pfam" id="PF04379">
    <property type="entry name" value="DUF525"/>
    <property type="match status" value="1"/>
</dbReference>